<reference evidence="1" key="1">
    <citation type="submission" date="2021-08" db="EMBL/GenBank/DDBJ databases">
        <title>The first chromosome-level gecko genome reveals the dynamic sex chromosomes of Neotropical dwarf geckos (Sphaerodactylidae: Sphaerodactylus).</title>
        <authorList>
            <person name="Pinto B.J."/>
            <person name="Keating S.E."/>
            <person name="Gamble T."/>
        </authorList>
    </citation>
    <scope>NUCLEOTIDE SEQUENCE</scope>
    <source>
        <strain evidence="1">TG3544</strain>
    </source>
</reference>
<protein>
    <submittedName>
        <fullName evidence="1">Voltage-gated potassium channel subunit beta-1</fullName>
    </submittedName>
</protein>
<keyword evidence="1" id="KW-0406">Ion transport</keyword>
<name>A0ACB8FB90_9SAUR</name>
<evidence type="ECO:0000313" key="2">
    <source>
        <dbReference type="Proteomes" id="UP000827872"/>
    </source>
</evidence>
<accession>A0ACB8FB90</accession>
<dbReference type="EMBL" id="CM037621">
    <property type="protein sequence ID" value="KAH8002441.1"/>
    <property type="molecule type" value="Genomic_DNA"/>
</dbReference>
<dbReference type="Proteomes" id="UP000827872">
    <property type="component" value="Linkage Group LG08"/>
</dbReference>
<sequence>MFAARASGTVRKKVKKPSNLPKVSSEKDNRYNVSGPMQQKARRLALLRELEMNFYLKTCELSYEYTVAYTSGMPHRCVMGCLLCPCD</sequence>
<proteinExistence type="predicted"/>
<keyword evidence="1" id="KW-0813">Transport</keyword>
<keyword evidence="2" id="KW-1185">Reference proteome</keyword>
<organism evidence="1 2">
    <name type="scientific">Sphaerodactylus townsendi</name>
    <dbReference type="NCBI Taxonomy" id="933632"/>
    <lineage>
        <taxon>Eukaryota</taxon>
        <taxon>Metazoa</taxon>
        <taxon>Chordata</taxon>
        <taxon>Craniata</taxon>
        <taxon>Vertebrata</taxon>
        <taxon>Euteleostomi</taxon>
        <taxon>Lepidosauria</taxon>
        <taxon>Squamata</taxon>
        <taxon>Bifurcata</taxon>
        <taxon>Gekkota</taxon>
        <taxon>Sphaerodactylidae</taxon>
        <taxon>Sphaerodactylus</taxon>
    </lineage>
</organism>
<keyword evidence="1" id="KW-0407">Ion channel</keyword>
<gene>
    <name evidence="1" type="primary">KCNAB1_1</name>
    <name evidence="1" type="ORF">K3G42_024498</name>
</gene>
<comment type="caution">
    <text evidence="1">The sequence shown here is derived from an EMBL/GenBank/DDBJ whole genome shotgun (WGS) entry which is preliminary data.</text>
</comment>
<evidence type="ECO:0000313" key="1">
    <source>
        <dbReference type="EMBL" id="KAH8002441.1"/>
    </source>
</evidence>